<evidence type="ECO:0000256" key="1">
    <source>
        <dbReference type="SAM" id="MobiDB-lite"/>
    </source>
</evidence>
<sequence>MSSRALKRLQNDDELLNSIISSATVLKSSSKPKKKNPMANANIFALMGETSDNEGSESENETEPVIEEDESEVPLNVGDEDSNELSKVVLQTKSQKTKNKKKKKKKSKTKSNNVQDVEVSDEQNKDDEEFDKILQQFQKKNARDFEFKIDAKSIDDNDEEFLTASEPDESVLTEKSKLEMNDIFYDTSFSKFPISCLKRHAWAFNNDFRKLDPHTEFKLLFDDISAASLEDIDSISSTHISPQQLKQIQRLKRLVKNWSGKDHRNVPNGPGGSIHRLQFTKIRDDWLPTTRGELSMKSLNHNELLEWQLWQRPIDWKDTIEYDLKKWEKEISYFNFEPVNIEANRKGLTEFYMSVVLHPDHEALVSLISSKYPYHVAGLLQVAVIMIRQGDRSNTNGLIQRALFVFDRALKSGIKFDSISCQLPYIYFYNRQFYLAIFRYMLMLVQRGAVGTASEWCKSLWSLSPMEDPLGCRYFMDHYLLLNNDFQYLINLSKSPLLNCYKQWYTLGLALGIVLSYLRIGEREKAQIELKKSFKFHSIALAKIYKEKLLGEVDLVKNINSDQLHAINIETKAYMVRFETIWKNAEDISFLRNELTTLFEKNIKGEIGIANADAYADTENIHPFYINDIPINLLRFVFLSDESSVIATIPQYIWSDYQVFEFDIFPPEPTTKESIDTIETIKSFISEEDLLSSQMELMQDENILNQIRQLSLDQYLDENPNVGLE</sequence>
<organism evidence="3">
    <name type="scientific">Vanderwaltozyma polyspora (strain ATCC 22028 / DSM 70294 / BCRC 21397 / CBS 2163 / NBRC 10782 / NRRL Y-8283 / UCD 57-17)</name>
    <name type="common">Kluyveromyces polysporus</name>
    <dbReference type="NCBI Taxonomy" id="436907"/>
    <lineage>
        <taxon>Eukaryota</taxon>
        <taxon>Fungi</taxon>
        <taxon>Dikarya</taxon>
        <taxon>Ascomycota</taxon>
        <taxon>Saccharomycotina</taxon>
        <taxon>Saccharomycetes</taxon>
        <taxon>Saccharomycetales</taxon>
        <taxon>Saccharomycetaceae</taxon>
        <taxon>Vanderwaltozyma</taxon>
    </lineage>
</organism>
<dbReference type="eggNOG" id="KOG2422">
    <property type="taxonomic scope" value="Eukaryota"/>
</dbReference>
<dbReference type="OrthoDB" id="205993at2759"/>
<dbReference type="RefSeq" id="XP_001646513.1">
    <property type="nucleotide sequence ID" value="XM_001646463.1"/>
</dbReference>
<evidence type="ECO:0008006" key="4">
    <source>
        <dbReference type="Google" id="ProtNLM"/>
    </source>
</evidence>
<dbReference type="PANTHER" id="PTHR22684:SF0">
    <property type="entry name" value="RIBOSOME QUALITY CONTROL COMPLEX SUBUNIT TCF25"/>
    <property type="match status" value="1"/>
</dbReference>
<dbReference type="GO" id="GO:1990116">
    <property type="term" value="P:ribosome-associated ubiquitin-dependent protein catabolic process"/>
    <property type="evidence" value="ECO:0007669"/>
    <property type="project" value="EnsemblFungi"/>
</dbReference>
<dbReference type="InParanoid" id="A7TG85"/>
<evidence type="ECO:0000313" key="3">
    <source>
        <dbReference type="Proteomes" id="UP000000267"/>
    </source>
</evidence>
<name>A7TG85_VANPO</name>
<dbReference type="Pfam" id="PF04910">
    <property type="entry name" value="Tcf25"/>
    <property type="match status" value="1"/>
</dbReference>
<protein>
    <recommendedName>
        <fullName evidence="4">Ribosome quality control complex subunit 1</fullName>
    </recommendedName>
</protein>
<feature type="compositionally biased region" description="Basic residues" evidence="1">
    <location>
        <begin position="95"/>
        <end position="109"/>
    </location>
</feature>
<dbReference type="GO" id="GO:1990112">
    <property type="term" value="C:RQC complex"/>
    <property type="evidence" value="ECO:0007669"/>
    <property type="project" value="EnsemblFungi"/>
</dbReference>
<dbReference type="InterPro" id="IPR006994">
    <property type="entry name" value="TCF25/Rqc1"/>
</dbReference>
<dbReference type="GO" id="GO:0030674">
    <property type="term" value="F:protein-macromolecule adaptor activity"/>
    <property type="evidence" value="ECO:0007669"/>
    <property type="project" value="EnsemblFungi"/>
</dbReference>
<gene>
    <name evidence="2" type="ORF">Kpol_1055p11</name>
</gene>
<dbReference type="Proteomes" id="UP000000267">
    <property type="component" value="Unassembled WGS sequence"/>
</dbReference>
<feature type="compositionally biased region" description="Acidic residues" evidence="1">
    <location>
        <begin position="51"/>
        <end position="83"/>
    </location>
</feature>
<dbReference type="STRING" id="436907.A7TG85"/>
<evidence type="ECO:0000313" key="2">
    <source>
        <dbReference type="EMBL" id="EDO18655.1"/>
    </source>
</evidence>
<dbReference type="GO" id="GO:0072344">
    <property type="term" value="P:rescue of stalled ribosome"/>
    <property type="evidence" value="ECO:0007669"/>
    <property type="project" value="EnsemblFungi"/>
</dbReference>
<reference evidence="2 3" key="1">
    <citation type="journal article" date="2007" name="Proc. Natl. Acad. Sci. U.S.A.">
        <title>Independent sorting-out of thousands of duplicated gene pairs in two yeast species descended from a whole-genome duplication.</title>
        <authorList>
            <person name="Scannell D.R."/>
            <person name="Frank A.C."/>
            <person name="Conant G.C."/>
            <person name="Byrne K.P."/>
            <person name="Woolfit M."/>
            <person name="Wolfe K.H."/>
        </authorList>
    </citation>
    <scope>NUCLEOTIDE SEQUENCE [LARGE SCALE GENOMIC DNA]</scope>
    <source>
        <strain evidence="3">ATCC 22028 / DSM 70294 / BCRC 21397 / CBS 2163 / NBRC 10782 / NRRL Y-8283 / UCD 57-17</strain>
    </source>
</reference>
<dbReference type="HOGENOM" id="CLU_008321_1_1_1"/>
<keyword evidence="3" id="KW-1185">Reference proteome</keyword>
<dbReference type="GeneID" id="5546956"/>
<accession>A7TG85</accession>
<dbReference type="PhylomeDB" id="A7TG85"/>
<proteinExistence type="predicted"/>
<dbReference type="KEGG" id="vpo:Kpol_1055p11"/>
<feature type="region of interest" description="Disordered" evidence="1">
    <location>
        <begin position="24"/>
        <end position="126"/>
    </location>
</feature>
<dbReference type="AlphaFoldDB" id="A7TG85"/>
<dbReference type="FunCoup" id="A7TG85">
    <property type="interactions" value="72"/>
</dbReference>
<dbReference type="PANTHER" id="PTHR22684">
    <property type="entry name" value="NULP1-RELATED"/>
    <property type="match status" value="1"/>
</dbReference>
<dbReference type="EMBL" id="DS480386">
    <property type="protein sequence ID" value="EDO18655.1"/>
    <property type="molecule type" value="Genomic_DNA"/>
</dbReference>
<dbReference type="OMA" id="LEDPLGC"/>